<evidence type="ECO:0000313" key="2">
    <source>
        <dbReference type="Proteomes" id="UP001565220"/>
    </source>
</evidence>
<evidence type="ECO:0008006" key="3">
    <source>
        <dbReference type="Google" id="ProtNLM"/>
    </source>
</evidence>
<reference evidence="1 2" key="1">
    <citation type="submission" date="2024-08" db="EMBL/GenBank/DDBJ databases">
        <title>Clostridium lapicellarii sp. nov., and Clostridium renhuaiense sp. nov., two species isolated from the mud in a fermentation cellar used for producing sauce-flavour Chinese liquors.</title>
        <authorList>
            <person name="Yang F."/>
            <person name="Wang H."/>
            <person name="Chen L.Q."/>
            <person name="Zhou N."/>
            <person name="Lu J.J."/>
            <person name="Pu X.X."/>
            <person name="Wan B."/>
            <person name="Wang L."/>
            <person name="Liu S.J."/>
        </authorList>
    </citation>
    <scope>NUCLEOTIDE SEQUENCE [LARGE SCALE GENOMIC DNA]</scope>
    <source>
        <strain evidence="1 2">MT-113</strain>
    </source>
</reference>
<gene>
    <name evidence="1" type="ORF">AB8S09_06920</name>
</gene>
<dbReference type="Proteomes" id="UP001565220">
    <property type="component" value="Unassembled WGS sequence"/>
</dbReference>
<comment type="caution">
    <text evidence="1">The sequence shown here is derived from an EMBL/GenBank/DDBJ whole genome shotgun (WGS) entry which is preliminary data.</text>
</comment>
<protein>
    <recommendedName>
        <fullName evidence="3">SMI1/KNR4 family protein</fullName>
    </recommendedName>
</protein>
<organism evidence="1 2">
    <name type="scientific">Clostridium lapidicellarium</name>
    <dbReference type="NCBI Taxonomy" id="3240931"/>
    <lineage>
        <taxon>Bacteria</taxon>
        <taxon>Bacillati</taxon>
        <taxon>Bacillota</taxon>
        <taxon>Clostridia</taxon>
        <taxon>Eubacteriales</taxon>
        <taxon>Clostridiaceae</taxon>
        <taxon>Clostridium</taxon>
    </lineage>
</organism>
<dbReference type="EMBL" id="JBGFFE010000007">
    <property type="protein sequence ID" value="MEY8763372.1"/>
    <property type="molecule type" value="Genomic_DNA"/>
</dbReference>
<dbReference type="RefSeq" id="WP_369868776.1">
    <property type="nucleotide sequence ID" value="NZ_JBGFFE010000007.1"/>
</dbReference>
<keyword evidence="2" id="KW-1185">Reference proteome</keyword>
<accession>A0ABV4DVV0</accession>
<name>A0ABV4DVV0_9CLOT</name>
<proteinExistence type="predicted"/>
<sequence length="137" mass="15878">MKPKKCYEITGKPAEELVEKFNKDNNIFFRFQNPEWELTPESKSWGMIYGSEEEALESAEEDGLTEEEAVLPGKSCMDTLEGLWDWVDQFDDNYVVLVFEGEDTGVNGHDDEYVAEYKKAIAVWSIEDCYNYLYGEN</sequence>
<evidence type="ECO:0000313" key="1">
    <source>
        <dbReference type="EMBL" id="MEY8763372.1"/>
    </source>
</evidence>